<comment type="caution">
    <text evidence="3">The sequence shown here is derived from an EMBL/GenBank/DDBJ whole genome shotgun (WGS) entry which is preliminary data.</text>
</comment>
<feature type="compositionally biased region" description="Basic and acidic residues" evidence="1">
    <location>
        <begin position="542"/>
        <end position="556"/>
    </location>
</feature>
<name>A0AA39HH21_9BILA</name>
<evidence type="ECO:0000313" key="4">
    <source>
        <dbReference type="Proteomes" id="UP001175271"/>
    </source>
</evidence>
<evidence type="ECO:0000256" key="1">
    <source>
        <dbReference type="SAM" id="MobiDB-lite"/>
    </source>
</evidence>
<evidence type="ECO:0000313" key="3">
    <source>
        <dbReference type="EMBL" id="KAK0405727.1"/>
    </source>
</evidence>
<dbReference type="EMBL" id="JAUCMV010000004">
    <property type="protein sequence ID" value="KAK0405727.1"/>
    <property type="molecule type" value="Genomic_DNA"/>
</dbReference>
<dbReference type="Pfam" id="PF24293">
    <property type="entry name" value="TPR_Edg1"/>
    <property type="match status" value="1"/>
</dbReference>
<accession>A0AA39HH21</accession>
<keyword evidence="4" id="KW-1185">Reference proteome</keyword>
<proteinExistence type="predicted"/>
<dbReference type="InterPro" id="IPR056581">
    <property type="entry name" value="TPR_Edg1"/>
</dbReference>
<feature type="region of interest" description="Disordered" evidence="1">
    <location>
        <begin position="542"/>
        <end position="576"/>
    </location>
</feature>
<organism evidence="3 4">
    <name type="scientific">Steinernema hermaphroditum</name>
    <dbReference type="NCBI Taxonomy" id="289476"/>
    <lineage>
        <taxon>Eukaryota</taxon>
        <taxon>Metazoa</taxon>
        <taxon>Ecdysozoa</taxon>
        <taxon>Nematoda</taxon>
        <taxon>Chromadorea</taxon>
        <taxon>Rhabditida</taxon>
        <taxon>Tylenchina</taxon>
        <taxon>Panagrolaimomorpha</taxon>
        <taxon>Strongyloidoidea</taxon>
        <taxon>Steinernematidae</taxon>
        <taxon>Steinernema</taxon>
    </lineage>
</organism>
<sequence length="576" mass="66178">MIDYERLDKEFNEHCEREPIVDDEIEEVLPLFAKADHISMRDDVLENCTTQFQIVFKKAPLSVLKRLFMKCVAHSPMTAGTLRVLRLTHKAVDLRLGEFSAYVGLFRWLAKQPEVDLSQEATYQSFCNLVSNITKCYDDGVQKVELEVCKATELIGSFVLPLVFDDSDHVRLIALEIMSRVFTMGSMGKRARIAWTNDERPESVNPGLLAFLFLCILQSDYTKGNLKYRSQLLTALECLGDRLKADAYRIPEKYTTIIRTKLSKCEWMVTFAFVKWFKEVLSVSLRPEVPVGMIRVLGREAVDKFFVLNKPNISTNDEIVDSMVALFDLSYFHPPLARQLLHTEKELHIDYYTPELGMRIAKAFVVSTEKFLHDCCGVDSLRYVLEPYDWVISLIDPPRDYRGMYDGPMNSIVHYALRSLESFMIILDAACDSIADSHAVKSPKTKATLFKFAVEFLQIHIRDNMTEVENLALQISPPPPFAEWATAKMTAWTVFHAVGNHLQRIRSLRDIDPYGSEAFGKMLALLTNSMKELGDLISKTEKARENAAREREESRKYRTFYGYAQPRQNDKGRKKF</sequence>
<gene>
    <name evidence="3" type="ORF">QR680_018161</name>
</gene>
<dbReference type="AlphaFoldDB" id="A0AA39HH21"/>
<reference evidence="3" key="1">
    <citation type="submission" date="2023-06" db="EMBL/GenBank/DDBJ databases">
        <title>Genomic analysis of the entomopathogenic nematode Steinernema hermaphroditum.</title>
        <authorList>
            <person name="Schwarz E.M."/>
            <person name="Heppert J.K."/>
            <person name="Baniya A."/>
            <person name="Schwartz H.T."/>
            <person name="Tan C.-H."/>
            <person name="Antoshechkin I."/>
            <person name="Sternberg P.W."/>
            <person name="Goodrich-Blair H."/>
            <person name="Dillman A.R."/>
        </authorList>
    </citation>
    <scope>NUCLEOTIDE SEQUENCE</scope>
    <source>
        <strain evidence="3">PS9179</strain>
        <tissue evidence="3">Whole animal</tissue>
    </source>
</reference>
<feature type="domain" description="Edg1 TPR repeats region" evidence="2">
    <location>
        <begin position="148"/>
        <end position="282"/>
    </location>
</feature>
<protein>
    <recommendedName>
        <fullName evidence="2">Edg1 TPR repeats region domain-containing protein</fullName>
    </recommendedName>
</protein>
<dbReference type="Proteomes" id="UP001175271">
    <property type="component" value="Unassembled WGS sequence"/>
</dbReference>
<evidence type="ECO:0000259" key="2">
    <source>
        <dbReference type="Pfam" id="PF24293"/>
    </source>
</evidence>